<reference evidence="2" key="1">
    <citation type="journal article" date="2019" name="Int. J. Syst. Evol. Microbiol.">
        <title>The Global Catalogue of Microorganisms (GCM) 10K type strain sequencing project: providing services to taxonomists for standard genome sequencing and annotation.</title>
        <authorList>
            <consortium name="The Broad Institute Genomics Platform"/>
            <consortium name="The Broad Institute Genome Sequencing Center for Infectious Disease"/>
            <person name="Wu L."/>
            <person name="Ma J."/>
        </authorList>
    </citation>
    <scope>NUCLEOTIDE SEQUENCE [LARGE SCALE GENOMIC DNA]</scope>
    <source>
        <strain evidence="2">ICMP 257</strain>
    </source>
</reference>
<dbReference type="GeneID" id="31232934"/>
<gene>
    <name evidence="1" type="ORF">ACFPL4_11725</name>
</gene>
<dbReference type="Proteomes" id="UP001595908">
    <property type="component" value="Unassembled WGS sequence"/>
</dbReference>
<organism evidence="1 2">
    <name type="scientific">Streptomyces atroolivaceus</name>
    <dbReference type="NCBI Taxonomy" id="66869"/>
    <lineage>
        <taxon>Bacteria</taxon>
        <taxon>Bacillati</taxon>
        <taxon>Actinomycetota</taxon>
        <taxon>Actinomycetes</taxon>
        <taxon>Kitasatosporales</taxon>
        <taxon>Streptomycetaceae</taxon>
        <taxon>Streptomyces</taxon>
    </lineage>
</organism>
<dbReference type="EMBL" id="JBHSJE010000002">
    <property type="protein sequence ID" value="MFC4979032.1"/>
    <property type="molecule type" value="Genomic_DNA"/>
</dbReference>
<protein>
    <submittedName>
        <fullName evidence="1">Uncharacterized protein</fullName>
    </submittedName>
</protein>
<comment type="caution">
    <text evidence="1">The sequence shown here is derived from an EMBL/GenBank/DDBJ whole genome shotgun (WGS) entry which is preliminary data.</text>
</comment>
<sequence length="104" mass="11068">MTGHEPRAARLLPWAGLDDKPCYVLGDGSGYVSRVADDVESIQLGMAVELLDHAVDMLDDRQVSAAQLRYVVARMAEALRDVLRIAESRGARLGGAPPPAAPSA</sequence>
<dbReference type="RefSeq" id="WP_033299186.1">
    <property type="nucleotide sequence ID" value="NZ_JBHSJE010000002.1"/>
</dbReference>
<evidence type="ECO:0000313" key="2">
    <source>
        <dbReference type="Proteomes" id="UP001595908"/>
    </source>
</evidence>
<name>A0ABV9V504_STRAZ</name>
<accession>A0ABV9V504</accession>
<evidence type="ECO:0000313" key="1">
    <source>
        <dbReference type="EMBL" id="MFC4979032.1"/>
    </source>
</evidence>
<proteinExistence type="predicted"/>
<keyword evidence="2" id="KW-1185">Reference proteome</keyword>